<sequence>MFCKITEKAELNLRFFSGQQIFVKRFSLNPTYFKTSHFEDLKEFAEKYELFLACISLDKDFKAEYTKWNKKNLIQ</sequence>
<dbReference type="Proteomes" id="UP000078046">
    <property type="component" value="Unassembled WGS sequence"/>
</dbReference>
<evidence type="ECO:0000313" key="2">
    <source>
        <dbReference type="Proteomes" id="UP000078046"/>
    </source>
</evidence>
<reference evidence="1 2" key="1">
    <citation type="submission" date="2016-04" db="EMBL/GenBank/DDBJ databases">
        <title>The genome of Intoshia linei affirms orthonectids as highly simplified spiralians.</title>
        <authorList>
            <person name="Mikhailov K.V."/>
            <person name="Slusarev G.S."/>
            <person name="Nikitin M.A."/>
            <person name="Logacheva M.D."/>
            <person name="Penin A."/>
            <person name="Aleoshin V."/>
            <person name="Panchin Y.V."/>
        </authorList>
    </citation>
    <scope>NUCLEOTIDE SEQUENCE [LARGE SCALE GENOMIC DNA]</scope>
    <source>
        <strain evidence="1">Intl2013</strain>
        <tissue evidence="1">Whole animal</tissue>
    </source>
</reference>
<keyword evidence="2" id="KW-1185">Reference proteome</keyword>
<comment type="caution">
    <text evidence="1">The sequence shown here is derived from an EMBL/GenBank/DDBJ whole genome shotgun (WGS) entry which is preliminary data.</text>
</comment>
<protein>
    <submittedName>
        <fullName evidence="1">Uncharacterized protein</fullName>
    </submittedName>
</protein>
<dbReference type="AlphaFoldDB" id="A0A177B6H9"/>
<proteinExistence type="predicted"/>
<evidence type="ECO:0000313" key="1">
    <source>
        <dbReference type="EMBL" id="OAF69888.1"/>
    </source>
</evidence>
<dbReference type="EMBL" id="LWCA01000215">
    <property type="protein sequence ID" value="OAF69888.1"/>
    <property type="molecule type" value="Genomic_DNA"/>
</dbReference>
<name>A0A177B6H9_9BILA</name>
<organism evidence="1 2">
    <name type="scientific">Intoshia linei</name>
    <dbReference type="NCBI Taxonomy" id="1819745"/>
    <lineage>
        <taxon>Eukaryota</taxon>
        <taxon>Metazoa</taxon>
        <taxon>Spiralia</taxon>
        <taxon>Lophotrochozoa</taxon>
        <taxon>Mesozoa</taxon>
        <taxon>Orthonectida</taxon>
        <taxon>Rhopaluridae</taxon>
        <taxon>Intoshia</taxon>
    </lineage>
</organism>
<dbReference type="OrthoDB" id="5575at2759"/>
<accession>A0A177B6H9</accession>
<gene>
    <name evidence="1" type="ORF">A3Q56_02330</name>
</gene>